<dbReference type="eggNOG" id="COG0457">
    <property type="taxonomic scope" value="Bacteria"/>
</dbReference>
<name>G4Q908_ACIIR</name>
<dbReference type="AlphaFoldDB" id="G4Q908"/>
<accession>G4Q908</accession>
<dbReference type="InterPro" id="IPR011990">
    <property type="entry name" value="TPR-like_helical_dom_sf"/>
</dbReference>
<protein>
    <recommendedName>
        <fullName evidence="4">Tetratricopeptide repeat protein</fullName>
    </recommendedName>
</protein>
<evidence type="ECO:0000313" key="2">
    <source>
        <dbReference type="EMBL" id="AEQ21706.1"/>
    </source>
</evidence>
<sequence length="333" mass="38160">MTETNSKSRRQYWQERAAAARKKGGVTEDLIKEYMMDQQQQFLSVLEEIGMLGKAGNLRKALRKIRRVVESALPEKNDQLISKALDHPLEYLVYPIFFAKECEGKRFTPAPLPIGLGYHLWGGILMDLGKPEDAYKRFEQSLMWSPFSYANYYPMNRILEGKGDLSGWLQNIRREYEQAIYRRNLMEAYGELARYYLVTKKTEKAAAIAAYMKAHPILDSLPSYWDKAMEDAMTALSPDSLPAFDEVVKDAGLGKGPHESAVKALDEVAERALTLHNEDTAERVYAYLYDLTQDSSYKGKAAQIKKHDHSHEGCHNHDHHYPHNNDEKGKSHE</sequence>
<dbReference type="SUPFAM" id="SSF48452">
    <property type="entry name" value="TPR-like"/>
    <property type="match status" value="1"/>
</dbReference>
<evidence type="ECO:0000256" key="1">
    <source>
        <dbReference type="SAM" id="MobiDB-lite"/>
    </source>
</evidence>
<proteinExistence type="predicted"/>
<dbReference type="HOGENOM" id="CLU_833216_0_0_9"/>
<evidence type="ECO:0000313" key="3">
    <source>
        <dbReference type="Proteomes" id="UP000007093"/>
    </source>
</evidence>
<dbReference type="Proteomes" id="UP000007093">
    <property type="component" value="Chromosome"/>
</dbReference>
<dbReference type="PATRIC" id="fig|568816.4.peg.452"/>
<gene>
    <name evidence="2" type="ordered locus">Acin_0464</name>
</gene>
<reference evidence="2 3" key="1">
    <citation type="journal article" date="2011" name="J. Bacteriol.">
        <title>Complete genome sequence of Acidaminococcus intestini RYC-MR95, a Gram-negative bacterium from the phylum Firmicutes.</title>
        <authorList>
            <person name="D'Auria G."/>
            <person name="Galan J.C."/>
            <person name="Rodriguez-Alcayna M."/>
            <person name="Moya A."/>
            <person name="Baquero F."/>
            <person name="Latorre A."/>
        </authorList>
    </citation>
    <scope>NUCLEOTIDE SEQUENCE [LARGE SCALE GENOMIC DNA]</scope>
    <source>
        <strain evidence="2 3">RyC-MR95</strain>
    </source>
</reference>
<dbReference type="EMBL" id="CP003058">
    <property type="protein sequence ID" value="AEQ21706.1"/>
    <property type="molecule type" value="Genomic_DNA"/>
</dbReference>
<feature type="region of interest" description="Disordered" evidence="1">
    <location>
        <begin position="300"/>
        <end position="333"/>
    </location>
</feature>
<dbReference type="STRING" id="568816.Acin_0464"/>
<dbReference type="Gene3D" id="1.25.40.10">
    <property type="entry name" value="Tetratricopeptide repeat domain"/>
    <property type="match status" value="1"/>
</dbReference>
<organism evidence="2 3">
    <name type="scientific">Acidaminococcus intestini (strain RyC-MR95)</name>
    <dbReference type="NCBI Taxonomy" id="568816"/>
    <lineage>
        <taxon>Bacteria</taxon>
        <taxon>Bacillati</taxon>
        <taxon>Bacillota</taxon>
        <taxon>Negativicutes</taxon>
        <taxon>Acidaminococcales</taxon>
        <taxon>Acidaminococcaceae</taxon>
        <taxon>Acidaminococcus</taxon>
    </lineage>
</organism>
<dbReference type="KEGG" id="ain:Acin_0464"/>
<dbReference type="InParanoid" id="G4Q908"/>
<evidence type="ECO:0008006" key="4">
    <source>
        <dbReference type="Google" id="ProtNLM"/>
    </source>
</evidence>
<feature type="compositionally biased region" description="Basic and acidic residues" evidence="1">
    <location>
        <begin position="309"/>
        <end position="333"/>
    </location>
</feature>
<dbReference type="GeneID" id="92877912"/>
<keyword evidence="3" id="KW-1185">Reference proteome</keyword>
<dbReference type="RefSeq" id="WP_009014905.1">
    <property type="nucleotide sequence ID" value="NC_016077.1"/>
</dbReference>